<dbReference type="PROSITE" id="PS51201">
    <property type="entry name" value="RCK_N"/>
    <property type="match status" value="1"/>
</dbReference>
<dbReference type="Proteomes" id="UP000292373">
    <property type="component" value="Unassembled WGS sequence"/>
</dbReference>
<evidence type="ECO:0000259" key="2">
    <source>
        <dbReference type="PROSITE" id="PS51202"/>
    </source>
</evidence>
<dbReference type="InterPro" id="IPR003148">
    <property type="entry name" value="RCK_N"/>
</dbReference>
<dbReference type="AlphaFoldDB" id="A0A4Q9KC24"/>
<name>A0A4Q9KC24_9ACTN</name>
<dbReference type="Gene3D" id="3.30.70.1450">
    <property type="entry name" value="Regulator of K+ conductance, C-terminal domain"/>
    <property type="match status" value="1"/>
</dbReference>
<protein>
    <submittedName>
        <fullName evidence="3">TrkA family potassium uptake protein</fullName>
    </submittedName>
</protein>
<dbReference type="SUPFAM" id="SSF116726">
    <property type="entry name" value="TrkA C-terminal domain-like"/>
    <property type="match status" value="1"/>
</dbReference>
<dbReference type="Pfam" id="PF02254">
    <property type="entry name" value="TrkA_N"/>
    <property type="match status" value="1"/>
</dbReference>
<dbReference type="Gene3D" id="3.40.50.720">
    <property type="entry name" value="NAD(P)-binding Rossmann-like Domain"/>
    <property type="match status" value="1"/>
</dbReference>
<dbReference type="EMBL" id="SDMQ01000011">
    <property type="protein sequence ID" value="TBT83573.1"/>
    <property type="molecule type" value="Genomic_DNA"/>
</dbReference>
<proteinExistence type="predicted"/>
<dbReference type="GO" id="GO:0008324">
    <property type="term" value="F:monoatomic cation transmembrane transporter activity"/>
    <property type="evidence" value="ECO:0007669"/>
    <property type="project" value="InterPro"/>
</dbReference>
<evidence type="ECO:0000313" key="3">
    <source>
        <dbReference type="EMBL" id="TBT83573.1"/>
    </source>
</evidence>
<feature type="domain" description="RCK N-terminal" evidence="1">
    <location>
        <begin position="1"/>
        <end position="114"/>
    </location>
</feature>
<reference evidence="3 4" key="1">
    <citation type="submission" date="2019-01" db="EMBL/GenBank/DDBJ databases">
        <title>Lactibacter flavus gen. nov., sp. nov., a novel bacterium of the family Propionibacteriaceae isolated from raw milk and dairy products.</title>
        <authorList>
            <person name="Huptas C."/>
            <person name="Wenning M."/>
            <person name="Breitenwieser F."/>
            <person name="Doll E."/>
            <person name="Von Neubeck M."/>
            <person name="Busse H.-J."/>
            <person name="Scherer S."/>
        </authorList>
    </citation>
    <scope>NUCLEOTIDE SEQUENCE [LARGE SCALE GENOMIC DNA]</scope>
    <source>
        <strain evidence="3 4">KCTC 33808</strain>
    </source>
</reference>
<dbReference type="InterPro" id="IPR036721">
    <property type="entry name" value="RCK_C_sf"/>
</dbReference>
<evidence type="ECO:0000313" key="4">
    <source>
        <dbReference type="Proteomes" id="UP000292373"/>
    </source>
</evidence>
<dbReference type="Pfam" id="PF02080">
    <property type="entry name" value="TrkA_C"/>
    <property type="match status" value="1"/>
</dbReference>
<dbReference type="InterPro" id="IPR006037">
    <property type="entry name" value="RCK_C"/>
</dbReference>
<dbReference type="PROSITE" id="PS51202">
    <property type="entry name" value="RCK_C"/>
    <property type="match status" value="1"/>
</dbReference>
<organism evidence="3 4">
    <name type="scientific">Propioniciclava sinopodophylli</name>
    <dbReference type="NCBI Taxonomy" id="1837344"/>
    <lineage>
        <taxon>Bacteria</taxon>
        <taxon>Bacillati</taxon>
        <taxon>Actinomycetota</taxon>
        <taxon>Actinomycetes</taxon>
        <taxon>Propionibacteriales</taxon>
        <taxon>Propionibacteriaceae</taxon>
        <taxon>Propioniciclava</taxon>
    </lineage>
</organism>
<comment type="caution">
    <text evidence="3">The sequence shown here is derived from an EMBL/GenBank/DDBJ whole genome shotgun (WGS) entry which is preliminary data.</text>
</comment>
<dbReference type="PANTHER" id="PTHR43833:SF7">
    <property type="entry name" value="KTR SYSTEM POTASSIUM UPTAKE PROTEIN C"/>
    <property type="match status" value="1"/>
</dbReference>
<dbReference type="SUPFAM" id="SSF51735">
    <property type="entry name" value="NAD(P)-binding Rossmann-fold domains"/>
    <property type="match status" value="1"/>
</dbReference>
<dbReference type="InterPro" id="IPR050721">
    <property type="entry name" value="Trk_Ktr_HKT_K-transport"/>
</dbReference>
<keyword evidence="4" id="KW-1185">Reference proteome</keyword>
<dbReference type="InterPro" id="IPR036291">
    <property type="entry name" value="NAD(P)-bd_dom_sf"/>
</dbReference>
<accession>A0A4Q9KC24</accession>
<evidence type="ECO:0000259" key="1">
    <source>
        <dbReference type="PROSITE" id="PS51201"/>
    </source>
</evidence>
<feature type="domain" description="RCK C-terminal" evidence="2">
    <location>
        <begin position="130"/>
        <end position="212"/>
    </location>
</feature>
<sequence length="212" mass="23339">MVLVLGLGRFGIACARRLQELGMDVLGVDADLDLVNRYVDTLRHVVRMDSTDADALRQLGLENVGIAIVSMAHLESSIITVLTLKEEGVPEVWAKASSRKHGEILKRIGADHIVYPERSAGERVAHTVAGHMIDYFEFEDGFAMARTLAPSFAWGRSLAESAIRTRHDVTVVGLKRPGEDFIYAVPETVVLEGDQLIVSGSKRDVERFARIS</sequence>
<dbReference type="OrthoDB" id="9776294at2"/>
<dbReference type="PANTHER" id="PTHR43833">
    <property type="entry name" value="POTASSIUM CHANNEL PROTEIN 2-RELATED-RELATED"/>
    <property type="match status" value="1"/>
</dbReference>
<gene>
    <name evidence="3" type="ORF">ET989_11275</name>
</gene>
<dbReference type="GO" id="GO:0006813">
    <property type="term" value="P:potassium ion transport"/>
    <property type="evidence" value="ECO:0007669"/>
    <property type="project" value="InterPro"/>
</dbReference>